<reference evidence="3" key="1">
    <citation type="submission" date="2019-11" db="EMBL/GenBank/DDBJ databases">
        <authorList>
            <person name="Li J."/>
        </authorList>
    </citation>
    <scope>NUCLEOTIDE SEQUENCE</scope>
    <source>
        <strain evidence="3">B6B</strain>
    </source>
</reference>
<accession>A0A6A8DBD6</accession>
<evidence type="ECO:0000313" key="3">
    <source>
        <dbReference type="EMBL" id="MRH41169.1"/>
    </source>
</evidence>
<dbReference type="SMART" id="SM00116">
    <property type="entry name" value="CBS"/>
    <property type="match status" value="2"/>
</dbReference>
<protein>
    <submittedName>
        <fullName evidence="3">CBS domain-containing protein</fullName>
    </submittedName>
</protein>
<dbReference type="PROSITE" id="PS51371">
    <property type="entry name" value="CBS"/>
    <property type="match status" value="2"/>
</dbReference>
<evidence type="ECO:0000313" key="4">
    <source>
        <dbReference type="Proteomes" id="UP000799092"/>
    </source>
</evidence>
<feature type="domain" description="CBS" evidence="2">
    <location>
        <begin position="104"/>
        <end position="159"/>
    </location>
</feature>
<name>A0A6A8DBD6_9BACI</name>
<keyword evidence="1" id="KW-0129">CBS domain</keyword>
<proteinExistence type="predicted"/>
<dbReference type="SUPFAM" id="SSF54631">
    <property type="entry name" value="CBS-domain pair"/>
    <property type="match status" value="1"/>
</dbReference>
<evidence type="ECO:0000259" key="2">
    <source>
        <dbReference type="PROSITE" id="PS51371"/>
    </source>
</evidence>
<dbReference type="InterPro" id="IPR000644">
    <property type="entry name" value="CBS_dom"/>
</dbReference>
<evidence type="ECO:0000256" key="1">
    <source>
        <dbReference type="PROSITE-ProRule" id="PRU00703"/>
    </source>
</evidence>
<comment type="caution">
    <text evidence="3">The sequence shown here is derived from an EMBL/GenBank/DDBJ whole genome shotgun (WGS) entry which is preliminary data.</text>
</comment>
<dbReference type="EMBL" id="WJNG01000001">
    <property type="protein sequence ID" value="MRH41169.1"/>
    <property type="molecule type" value="Genomic_DNA"/>
</dbReference>
<gene>
    <name evidence="3" type="ORF">GH741_00585</name>
</gene>
<keyword evidence="4" id="KW-1185">Reference proteome</keyword>
<dbReference type="RefSeq" id="WP_153734834.1">
    <property type="nucleotide sequence ID" value="NZ_WJNG01000001.1"/>
</dbReference>
<dbReference type="CDD" id="cd02205">
    <property type="entry name" value="CBS_pair_SF"/>
    <property type="match status" value="1"/>
</dbReference>
<dbReference type="Gene3D" id="3.10.580.10">
    <property type="entry name" value="CBS-domain"/>
    <property type="match status" value="1"/>
</dbReference>
<feature type="domain" description="CBS" evidence="2">
    <location>
        <begin position="177"/>
        <end position="241"/>
    </location>
</feature>
<dbReference type="InterPro" id="IPR046342">
    <property type="entry name" value="CBS_dom_sf"/>
</dbReference>
<sequence>MNNQSNALSIRFEVAFNQIHYQLKSLVNSKNENFIHVLNLANDKYSHVKPFYLLLKQYAKLRNSLVHYKLDPIKYIAEPHLDVVEDIESIHKNLTKPPLALSVASRQVDSFRVSTELKEILDKLEETGFSQFPIYDEGGFQGLLTEGGIARWLSKNSKEGLAIIEGTIASDILKVEMEHNVHFVKRTTNIFELESLFEEYFNQNRKLEAVLITENGKDSEKPIGIVTTWDLVQIEHSSLSLIAT</sequence>
<dbReference type="OrthoDB" id="49104at2"/>
<dbReference type="Proteomes" id="UP000799092">
    <property type="component" value="Unassembled WGS sequence"/>
</dbReference>
<organism evidence="3 4">
    <name type="scientific">Aquibacillus halophilus</name>
    <dbReference type="NCBI Taxonomy" id="930132"/>
    <lineage>
        <taxon>Bacteria</taxon>
        <taxon>Bacillati</taxon>
        <taxon>Bacillota</taxon>
        <taxon>Bacilli</taxon>
        <taxon>Bacillales</taxon>
        <taxon>Bacillaceae</taxon>
        <taxon>Aquibacillus</taxon>
    </lineage>
</organism>
<dbReference type="Pfam" id="PF00571">
    <property type="entry name" value="CBS"/>
    <property type="match status" value="2"/>
</dbReference>
<dbReference type="AlphaFoldDB" id="A0A6A8DBD6"/>